<name>A0A1S3K3E6_LINAN</name>
<dbReference type="RefSeq" id="XP_013417145.1">
    <property type="nucleotide sequence ID" value="XM_013561691.1"/>
</dbReference>
<keyword evidence="3" id="KW-0964">Secreted</keyword>
<evidence type="ECO:0000256" key="1">
    <source>
        <dbReference type="ARBA" id="ARBA00004613"/>
    </source>
</evidence>
<sequence>MPVQNIAAFCLFVAFTVVSGCNIPPSQWCSSEEVAKTCQVYQQCKNYIQNTANVPVNFTLYYESLCPDCKNFFKQQLYKAFKSVGSIMNLTLIPYGNAREQKIGDQWVFDCQHGKQECIGNVIETCAISILGNISVYMPFIYCIEHSSDSQPSKSAQKCASQFGIDLAPIMKCSTSKMGNDLEHQMAVRTDALRPRHTYVPWVTLNGVHTKEIQWKAEHNLIQLICETYQGGSKPVACSNLKTSGRCYKIDSKPDV</sequence>
<accession>A0A1S3K3E6</accession>
<evidence type="ECO:0000256" key="4">
    <source>
        <dbReference type="ARBA" id="ARBA00022729"/>
    </source>
</evidence>
<dbReference type="InterPro" id="IPR004911">
    <property type="entry name" value="Interferon-induced_GILT"/>
</dbReference>
<dbReference type="InParanoid" id="A0A1S3K3E6"/>
<protein>
    <submittedName>
        <fullName evidence="8">Gamma-interferon-inducible lysosomal thiol reductase</fullName>
    </submittedName>
</protein>
<dbReference type="PANTHER" id="PTHR13234">
    <property type="entry name" value="GAMMA-INTERFERON INDUCIBLE LYSOSOMAL THIOL REDUCTASE GILT"/>
    <property type="match status" value="1"/>
</dbReference>
<dbReference type="FunCoup" id="A0A1S3K3E6">
    <property type="interactions" value="35"/>
</dbReference>
<dbReference type="GO" id="GO:0016671">
    <property type="term" value="F:oxidoreductase activity, acting on a sulfur group of donors, disulfide as acceptor"/>
    <property type="evidence" value="ECO:0007669"/>
    <property type="project" value="InterPro"/>
</dbReference>
<evidence type="ECO:0000256" key="5">
    <source>
        <dbReference type="ARBA" id="ARBA00023180"/>
    </source>
</evidence>
<proteinExistence type="inferred from homology"/>
<keyword evidence="5" id="KW-0325">Glycoprotein</keyword>
<organism evidence="7 8">
    <name type="scientific">Lingula anatina</name>
    <name type="common">Brachiopod</name>
    <name type="synonym">Lingula unguis</name>
    <dbReference type="NCBI Taxonomy" id="7574"/>
    <lineage>
        <taxon>Eukaryota</taxon>
        <taxon>Metazoa</taxon>
        <taxon>Spiralia</taxon>
        <taxon>Lophotrochozoa</taxon>
        <taxon>Brachiopoda</taxon>
        <taxon>Linguliformea</taxon>
        <taxon>Lingulata</taxon>
        <taxon>Lingulida</taxon>
        <taxon>Linguloidea</taxon>
        <taxon>Lingulidae</taxon>
        <taxon>Lingula</taxon>
    </lineage>
</organism>
<evidence type="ECO:0000256" key="6">
    <source>
        <dbReference type="SAM" id="SignalP"/>
    </source>
</evidence>
<comment type="similarity">
    <text evidence="2">Belongs to the GILT family.</text>
</comment>
<feature type="signal peptide" evidence="6">
    <location>
        <begin position="1"/>
        <end position="20"/>
    </location>
</feature>
<dbReference type="GeneID" id="106178484"/>
<gene>
    <name evidence="8" type="primary">LOC106178484</name>
</gene>
<dbReference type="GO" id="GO:0005576">
    <property type="term" value="C:extracellular region"/>
    <property type="evidence" value="ECO:0007669"/>
    <property type="project" value="UniProtKB-SubCell"/>
</dbReference>
<dbReference type="Pfam" id="PF03227">
    <property type="entry name" value="GILT"/>
    <property type="match status" value="1"/>
</dbReference>
<evidence type="ECO:0000256" key="2">
    <source>
        <dbReference type="ARBA" id="ARBA00005679"/>
    </source>
</evidence>
<keyword evidence="4 6" id="KW-0732">Signal</keyword>
<dbReference type="PANTHER" id="PTHR13234:SF8">
    <property type="entry name" value="GAMMA-INTERFERON-INDUCIBLE LYSOSOMAL THIOL REDUCTASE"/>
    <property type="match status" value="1"/>
</dbReference>
<evidence type="ECO:0000256" key="3">
    <source>
        <dbReference type="ARBA" id="ARBA00022525"/>
    </source>
</evidence>
<feature type="chain" id="PRO_5010280861" evidence="6">
    <location>
        <begin position="21"/>
        <end position="256"/>
    </location>
</feature>
<evidence type="ECO:0000313" key="7">
    <source>
        <dbReference type="Proteomes" id="UP000085678"/>
    </source>
</evidence>
<dbReference type="Proteomes" id="UP000085678">
    <property type="component" value="Unplaced"/>
</dbReference>
<keyword evidence="7" id="KW-1185">Reference proteome</keyword>
<dbReference type="OMA" id="YIEAQCP"/>
<evidence type="ECO:0000313" key="8">
    <source>
        <dbReference type="RefSeq" id="XP_013417145.1"/>
    </source>
</evidence>
<dbReference type="KEGG" id="lak:106178484"/>
<dbReference type="AlphaFoldDB" id="A0A1S3K3E6"/>
<dbReference type="STRING" id="7574.A0A1S3K3E6"/>
<reference evidence="8" key="1">
    <citation type="submission" date="2025-08" db="UniProtKB">
        <authorList>
            <consortium name="RefSeq"/>
        </authorList>
    </citation>
    <scope>IDENTIFICATION</scope>
    <source>
        <tissue evidence="8">Gonads</tissue>
    </source>
</reference>
<comment type="subcellular location">
    <subcellularLocation>
        <location evidence="1">Secreted</location>
    </subcellularLocation>
</comment>
<dbReference type="OrthoDB" id="958254at2759"/>